<accession>G4ZEA3</accession>
<dbReference type="GeneID" id="20657616"/>
<name>G4ZEA3_PHYSP</name>
<sequence length="163" mass="18840">MEQVWLNLDYLLDFGIAHNSRKWRFFSHVEHRVAVDDVAQWLIPEAGSHVCVGFGNWSQSDNIKGGPKPPLRPLEKAMRKRAIVVKVHEFRTSKLCSACYQPMKMALDADERPLYYDRSVLRCANKNCKKNFLNRDVNAAVNMQALLMARRQGLPRPAEFVRQ</sequence>
<reference evidence="3 4" key="1">
    <citation type="journal article" date="2006" name="Science">
        <title>Phytophthora genome sequences uncover evolutionary origins and mechanisms of pathogenesis.</title>
        <authorList>
            <person name="Tyler B.M."/>
            <person name="Tripathy S."/>
            <person name="Zhang X."/>
            <person name="Dehal P."/>
            <person name="Jiang R.H."/>
            <person name="Aerts A."/>
            <person name="Arredondo F.D."/>
            <person name="Baxter L."/>
            <person name="Bensasson D."/>
            <person name="Beynon J.L."/>
            <person name="Chapman J."/>
            <person name="Damasceno C.M."/>
            <person name="Dorrance A.E."/>
            <person name="Dou D."/>
            <person name="Dickerman A.W."/>
            <person name="Dubchak I.L."/>
            <person name="Garbelotto M."/>
            <person name="Gijzen M."/>
            <person name="Gordon S.G."/>
            <person name="Govers F."/>
            <person name="Grunwald N.J."/>
            <person name="Huang W."/>
            <person name="Ivors K.L."/>
            <person name="Jones R.W."/>
            <person name="Kamoun S."/>
            <person name="Krampis K."/>
            <person name="Lamour K.H."/>
            <person name="Lee M.K."/>
            <person name="McDonald W.H."/>
            <person name="Medina M."/>
            <person name="Meijer H.J."/>
            <person name="Nordberg E.K."/>
            <person name="Maclean D.J."/>
            <person name="Ospina-Giraldo M.D."/>
            <person name="Morris P.F."/>
            <person name="Phuntumart V."/>
            <person name="Putnam N.H."/>
            <person name="Rash S."/>
            <person name="Rose J.K."/>
            <person name="Sakihama Y."/>
            <person name="Salamov A.A."/>
            <person name="Savidor A."/>
            <person name="Scheuring C.F."/>
            <person name="Smith B.M."/>
            <person name="Sobral B.W."/>
            <person name="Terry A."/>
            <person name="Torto-Alalibo T.A."/>
            <person name="Win J."/>
            <person name="Xu Z."/>
            <person name="Zhang H."/>
            <person name="Grigoriev I.V."/>
            <person name="Rokhsar D.S."/>
            <person name="Boore J.L."/>
        </authorList>
    </citation>
    <scope>NUCLEOTIDE SEQUENCE [LARGE SCALE GENOMIC DNA]</scope>
    <source>
        <strain evidence="3 4">P6497</strain>
    </source>
</reference>
<feature type="domain" description="Cas12f1-like TNB" evidence="2">
    <location>
        <begin position="76"/>
        <end position="143"/>
    </location>
</feature>
<organism evidence="3 4">
    <name type="scientific">Phytophthora sojae (strain P6497)</name>
    <name type="common">Soybean stem and root rot agent</name>
    <name type="synonym">Phytophthora megasperma f. sp. glycines</name>
    <dbReference type="NCBI Taxonomy" id="1094619"/>
    <lineage>
        <taxon>Eukaryota</taxon>
        <taxon>Sar</taxon>
        <taxon>Stramenopiles</taxon>
        <taxon>Oomycota</taxon>
        <taxon>Peronosporomycetes</taxon>
        <taxon>Peronosporales</taxon>
        <taxon>Peronosporaceae</taxon>
        <taxon>Phytophthora</taxon>
    </lineage>
</organism>
<evidence type="ECO:0000313" key="3">
    <source>
        <dbReference type="EMBL" id="EGZ17866.1"/>
    </source>
</evidence>
<dbReference type="GO" id="GO:0003677">
    <property type="term" value="F:DNA binding"/>
    <property type="evidence" value="ECO:0007669"/>
    <property type="project" value="UniProtKB-KW"/>
</dbReference>
<dbReference type="SMR" id="G4ZEA3"/>
<evidence type="ECO:0000313" key="4">
    <source>
        <dbReference type="Proteomes" id="UP000002640"/>
    </source>
</evidence>
<gene>
    <name evidence="3" type="ORF">PHYSODRAFT_498881</name>
</gene>
<dbReference type="Pfam" id="PF07282">
    <property type="entry name" value="Cas12f1-like_TNB"/>
    <property type="match status" value="1"/>
</dbReference>
<evidence type="ECO:0000259" key="2">
    <source>
        <dbReference type="Pfam" id="PF07282"/>
    </source>
</evidence>
<dbReference type="InParanoid" id="G4ZEA3"/>
<dbReference type="KEGG" id="psoj:PHYSODRAFT_498881"/>
<keyword evidence="4" id="KW-1185">Reference proteome</keyword>
<proteinExistence type="predicted"/>
<dbReference type="Proteomes" id="UP000002640">
    <property type="component" value="Unassembled WGS sequence"/>
</dbReference>
<evidence type="ECO:0000256" key="1">
    <source>
        <dbReference type="ARBA" id="ARBA00023125"/>
    </source>
</evidence>
<dbReference type="AlphaFoldDB" id="G4ZEA3"/>
<protein>
    <recommendedName>
        <fullName evidence="2">Cas12f1-like TNB domain-containing protein</fullName>
    </recommendedName>
</protein>
<dbReference type="RefSeq" id="XP_009526924.1">
    <property type="nucleotide sequence ID" value="XM_009528629.1"/>
</dbReference>
<keyword evidence="1" id="KW-0238">DNA-binding</keyword>
<dbReference type="InterPro" id="IPR010095">
    <property type="entry name" value="Cas12f1-like_TNB"/>
</dbReference>
<dbReference type="EMBL" id="JH159154">
    <property type="protein sequence ID" value="EGZ17866.1"/>
    <property type="molecule type" value="Genomic_DNA"/>
</dbReference>